<keyword evidence="1" id="KW-1133">Transmembrane helix</keyword>
<organism evidence="2 3">
    <name type="scientific">Leptospira sarikeiensis</name>
    <dbReference type="NCBI Taxonomy" id="2484943"/>
    <lineage>
        <taxon>Bacteria</taxon>
        <taxon>Pseudomonadati</taxon>
        <taxon>Spirochaetota</taxon>
        <taxon>Spirochaetia</taxon>
        <taxon>Leptospirales</taxon>
        <taxon>Leptospiraceae</taxon>
        <taxon>Leptospira</taxon>
    </lineage>
</organism>
<evidence type="ECO:0000256" key="1">
    <source>
        <dbReference type="SAM" id="Phobius"/>
    </source>
</evidence>
<dbReference type="OrthoDB" id="9815897at2"/>
<dbReference type="InterPro" id="IPR021215">
    <property type="entry name" value="DUF2752"/>
</dbReference>
<dbReference type="AlphaFoldDB" id="A0A4R9KFJ5"/>
<keyword evidence="1" id="KW-0812">Transmembrane</keyword>
<keyword evidence="3" id="KW-1185">Reference proteome</keyword>
<sequence length="158" mass="18349">MQNMWDLLQNPLKILLIQEVGPSRGSASYLNIYFISKVFLSLFLFLLISISIASVFPLDTESEHWFTICWWKHLTGWDCPGCGLSRAVICFFRGDFSRSWNYHPFGIPISILGTVGFLIRLNFGKQVWGKILENHYVGFFSCIGIIGIFVWYCFKHFF</sequence>
<dbReference type="Pfam" id="PF10825">
    <property type="entry name" value="DUF2752"/>
    <property type="match status" value="1"/>
</dbReference>
<evidence type="ECO:0000313" key="2">
    <source>
        <dbReference type="EMBL" id="TGL65933.1"/>
    </source>
</evidence>
<reference evidence="2" key="1">
    <citation type="journal article" date="2019" name="PLoS Negl. Trop. Dis.">
        <title>Revisiting the worldwide diversity of Leptospira species in the environment.</title>
        <authorList>
            <person name="Vincent A.T."/>
            <person name="Schiettekatte O."/>
            <person name="Bourhy P."/>
            <person name="Veyrier F.J."/>
            <person name="Picardeau M."/>
        </authorList>
    </citation>
    <scope>NUCLEOTIDE SEQUENCE [LARGE SCALE GENOMIC DNA]</scope>
    <source>
        <strain evidence="2">201702455</strain>
    </source>
</reference>
<protein>
    <submittedName>
        <fullName evidence="2">DUF2752 domain-containing protein</fullName>
    </submittedName>
</protein>
<accession>A0A4R9KFJ5</accession>
<name>A0A4R9KFJ5_9LEPT</name>
<dbReference type="EMBL" id="RQGF01000003">
    <property type="protein sequence ID" value="TGL65933.1"/>
    <property type="molecule type" value="Genomic_DNA"/>
</dbReference>
<comment type="caution">
    <text evidence="2">The sequence shown here is derived from an EMBL/GenBank/DDBJ whole genome shotgun (WGS) entry which is preliminary data.</text>
</comment>
<feature type="transmembrane region" description="Helical" evidence="1">
    <location>
        <begin position="32"/>
        <end position="56"/>
    </location>
</feature>
<keyword evidence="1" id="KW-0472">Membrane</keyword>
<feature type="transmembrane region" description="Helical" evidence="1">
    <location>
        <begin position="135"/>
        <end position="154"/>
    </location>
</feature>
<proteinExistence type="predicted"/>
<feature type="transmembrane region" description="Helical" evidence="1">
    <location>
        <begin position="105"/>
        <end position="123"/>
    </location>
</feature>
<evidence type="ECO:0000313" key="3">
    <source>
        <dbReference type="Proteomes" id="UP000297762"/>
    </source>
</evidence>
<gene>
    <name evidence="2" type="ORF">EHQ64_00285</name>
</gene>
<dbReference type="Proteomes" id="UP000297762">
    <property type="component" value="Unassembled WGS sequence"/>
</dbReference>